<keyword evidence="1" id="KW-0175">Coiled coil</keyword>
<accession>A0A1F5JYW7</accession>
<evidence type="ECO:0000313" key="3">
    <source>
        <dbReference type="EMBL" id="OGE33855.1"/>
    </source>
</evidence>
<evidence type="ECO:0000256" key="2">
    <source>
        <dbReference type="SAM" id="MobiDB-lite"/>
    </source>
</evidence>
<dbReference type="AlphaFoldDB" id="A0A1F5JYW7"/>
<dbReference type="STRING" id="1797768.A3C59_01970"/>
<feature type="coiled-coil region" evidence="1">
    <location>
        <begin position="19"/>
        <end position="53"/>
    </location>
</feature>
<dbReference type="Proteomes" id="UP000176902">
    <property type="component" value="Unassembled WGS sequence"/>
</dbReference>
<proteinExistence type="predicted"/>
<evidence type="ECO:0000256" key="1">
    <source>
        <dbReference type="SAM" id="Coils"/>
    </source>
</evidence>
<dbReference type="EMBL" id="MFCV01000005">
    <property type="protein sequence ID" value="OGE33855.1"/>
    <property type="molecule type" value="Genomic_DNA"/>
</dbReference>
<evidence type="ECO:0000313" key="4">
    <source>
        <dbReference type="Proteomes" id="UP000176902"/>
    </source>
</evidence>
<sequence length="88" mass="10058">MNDTQKMLQAIINGQSAIKQELSGKIDKIDLKVDKLDEKLDKVEKNLTSRIDKLGRQLAYLEDDAPTREEHDNLEKRVVKVEQKPVSA</sequence>
<feature type="compositionally biased region" description="Basic and acidic residues" evidence="2">
    <location>
        <begin position="65"/>
        <end position="88"/>
    </location>
</feature>
<dbReference type="Gene3D" id="1.20.5.170">
    <property type="match status" value="1"/>
</dbReference>
<comment type="caution">
    <text evidence="3">The sequence shown here is derived from an EMBL/GenBank/DDBJ whole genome shotgun (WGS) entry which is preliminary data.</text>
</comment>
<organism evidence="3 4">
    <name type="scientific">Candidatus Daviesbacteria bacterium RIFCSPHIGHO2_02_FULL_36_13</name>
    <dbReference type="NCBI Taxonomy" id="1797768"/>
    <lineage>
        <taxon>Bacteria</taxon>
        <taxon>Candidatus Daviesiibacteriota</taxon>
    </lineage>
</organism>
<protein>
    <submittedName>
        <fullName evidence="3">Uncharacterized protein</fullName>
    </submittedName>
</protein>
<feature type="region of interest" description="Disordered" evidence="2">
    <location>
        <begin position="63"/>
        <end position="88"/>
    </location>
</feature>
<reference evidence="3 4" key="1">
    <citation type="journal article" date="2016" name="Nat. Commun.">
        <title>Thousands of microbial genomes shed light on interconnected biogeochemical processes in an aquifer system.</title>
        <authorList>
            <person name="Anantharaman K."/>
            <person name="Brown C.T."/>
            <person name="Hug L.A."/>
            <person name="Sharon I."/>
            <person name="Castelle C.J."/>
            <person name="Probst A.J."/>
            <person name="Thomas B.C."/>
            <person name="Singh A."/>
            <person name="Wilkins M.J."/>
            <person name="Karaoz U."/>
            <person name="Brodie E.L."/>
            <person name="Williams K.H."/>
            <person name="Hubbard S.S."/>
            <person name="Banfield J.F."/>
        </authorList>
    </citation>
    <scope>NUCLEOTIDE SEQUENCE [LARGE SCALE GENOMIC DNA]</scope>
</reference>
<name>A0A1F5JYW7_9BACT</name>
<gene>
    <name evidence="3" type="ORF">A3C59_01970</name>
</gene>